<proteinExistence type="predicted"/>
<comment type="caution">
    <text evidence="1">The sequence shown here is derived from an EMBL/GenBank/DDBJ whole genome shotgun (WGS) entry which is preliminary data.</text>
</comment>
<sequence>MLHYWRYNYIFPQEGIIFDYPEFLKFLIKQKIDSISLNPDTYARGRILTWRTEVIEDSLKEGEKVLAYNLLIHCDKMIEDLRIPRGKLRNYIRKKRKKIDSTIIEKDRQINQLFGELSELGVNFVNKIKNKKYDDFTELRDTYKEKIVDYSKEIPKILKKINQII</sequence>
<evidence type="ECO:0000313" key="1">
    <source>
        <dbReference type="EMBL" id="GAG60048.1"/>
    </source>
</evidence>
<dbReference type="EMBL" id="BART01005035">
    <property type="protein sequence ID" value="GAG60048.1"/>
    <property type="molecule type" value="Genomic_DNA"/>
</dbReference>
<accession>X0ZI66</accession>
<name>X0ZI66_9ZZZZ</name>
<reference evidence="1" key="1">
    <citation type="journal article" date="2014" name="Front. Microbiol.">
        <title>High frequency of phylogenetically diverse reductive dehalogenase-homologous genes in deep subseafloor sedimentary metagenomes.</title>
        <authorList>
            <person name="Kawai M."/>
            <person name="Futagami T."/>
            <person name="Toyoda A."/>
            <person name="Takaki Y."/>
            <person name="Nishi S."/>
            <person name="Hori S."/>
            <person name="Arai W."/>
            <person name="Tsubouchi T."/>
            <person name="Morono Y."/>
            <person name="Uchiyama I."/>
            <person name="Ito T."/>
            <person name="Fujiyama A."/>
            <person name="Inagaki F."/>
            <person name="Takami H."/>
        </authorList>
    </citation>
    <scope>NUCLEOTIDE SEQUENCE</scope>
    <source>
        <strain evidence="1">Expedition CK06-06</strain>
    </source>
</reference>
<dbReference type="AlphaFoldDB" id="X0ZI66"/>
<organism evidence="1">
    <name type="scientific">marine sediment metagenome</name>
    <dbReference type="NCBI Taxonomy" id="412755"/>
    <lineage>
        <taxon>unclassified sequences</taxon>
        <taxon>metagenomes</taxon>
        <taxon>ecological metagenomes</taxon>
    </lineage>
</organism>
<gene>
    <name evidence="1" type="ORF">S01H4_12049</name>
</gene>
<protein>
    <submittedName>
        <fullName evidence="1">Uncharacterized protein</fullName>
    </submittedName>
</protein>